<organism evidence="2 3">
    <name type="scientific">Sphaerobacter thermophilus (strain ATCC 49802 / DSM 20745 / KCCM 41009 / NCIMB 13125 / S 6022)</name>
    <dbReference type="NCBI Taxonomy" id="479434"/>
    <lineage>
        <taxon>Bacteria</taxon>
        <taxon>Pseudomonadati</taxon>
        <taxon>Thermomicrobiota</taxon>
        <taxon>Thermomicrobia</taxon>
        <taxon>Sphaerobacterales</taxon>
        <taxon>Sphaerobacterineae</taxon>
        <taxon>Sphaerobacteraceae</taxon>
        <taxon>Sphaerobacter</taxon>
    </lineage>
</organism>
<protein>
    <submittedName>
        <fullName evidence="2">Uncharacterized protein</fullName>
    </submittedName>
</protein>
<dbReference type="AlphaFoldDB" id="D1C5E8"/>
<sequence>MSSEESRQAALRSGATLREIVTRAGRRAGVDLEPGCAYGAVTRAHVEDLTAELREIKTRINYLFTLVIGSIAIEVLLRLAGVG</sequence>
<dbReference type="RefSeq" id="WP_012870513.1">
    <property type="nucleotide sequence ID" value="NC_013523.1"/>
</dbReference>
<name>D1C5E8_SPHTD</name>
<dbReference type="OrthoDB" id="9901982at2"/>
<dbReference type="KEGG" id="sti:Sthe_0025"/>
<reference evidence="2 3" key="2">
    <citation type="journal article" date="2010" name="Stand. Genomic Sci.">
        <title>Complete genome sequence of Desulfohalobium retbaense type strain (HR(100)).</title>
        <authorList>
            <person name="Spring S."/>
            <person name="Nolan M."/>
            <person name="Lapidus A."/>
            <person name="Glavina Del Rio T."/>
            <person name="Copeland A."/>
            <person name="Tice H."/>
            <person name="Cheng J.F."/>
            <person name="Lucas S."/>
            <person name="Land M."/>
            <person name="Chen F."/>
            <person name="Bruce D."/>
            <person name="Goodwin L."/>
            <person name="Pitluck S."/>
            <person name="Ivanova N."/>
            <person name="Mavromatis K."/>
            <person name="Mikhailova N."/>
            <person name="Pati A."/>
            <person name="Chen A."/>
            <person name="Palaniappan K."/>
            <person name="Hauser L."/>
            <person name="Chang Y.J."/>
            <person name="Jeffries C.D."/>
            <person name="Munk C."/>
            <person name="Kiss H."/>
            <person name="Chain P."/>
            <person name="Han C."/>
            <person name="Brettin T."/>
            <person name="Detter J.C."/>
            <person name="Schuler E."/>
            <person name="Goker M."/>
            <person name="Rohde M."/>
            <person name="Bristow J."/>
            <person name="Eisen J.A."/>
            <person name="Markowitz V."/>
            <person name="Hugenholtz P."/>
            <person name="Kyrpides N.C."/>
            <person name="Klenk H.P."/>
        </authorList>
    </citation>
    <scope>NUCLEOTIDE SEQUENCE [LARGE SCALE GENOMIC DNA]</scope>
    <source>
        <strain evidence="3">ATCC 49802 / DSM 20745 / S 6022</strain>
    </source>
</reference>
<dbReference type="InParanoid" id="D1C5E8"/>
<dbReference type="EMBL" id="CP001823">
    <property type="protein sequence ID" value="ACZ37464.1"/>
    <property type="molecule type" value="Genomic_DNA"/>
</dbReference>
<dbReference type="HOGENOM" id="CLU_2540867_0_0_0"/>
<dbReference type="Proteomes" id="UP000002027">
    <property type="component" value="Chromosome 1"/>
</dbReference>
<keyword evidence="1" id="KW-0472">Membrane</keyword>
<proteinExistence type="predicted"/>
<keyword evidence="1" id="KW-1133">Transmembrane helix</keyword>
<gene>
    <name evidence="2" type="ordered locus">Sthe_0025</name>
</gene>
<evidence type="ECO:0000256" key="1">
    <source>
        <dbReference type="SAM" id="Phobius"/>
    </source>
</evidence>
<keyword evidence="1" id="KW-0812">Transmembrane</keyword>
<dbReference type="STRING" id="479434.Sthe_0025"/>
<accession>D1C5E8</accession>
<reference evidence="3" key="1">
    <citation type="submission" date="2009-11" db="EMBL/GenBank/DDBJ databases">
        <title>The complete chromosome 1 of Sphaerobacter thermophilus DSM 20745.</title>
        <authorList>
            <person name="Lucas S."/>
            <person name="Copeland A."/>
            <person name="Lapidus A."/>
            <person name="Glavina del Rio T."/>
            <person name="Dalin E."/>
            <person name="Tice H."/>
            <person name="Bruce D."/>
            <person name="Goodwin L."/>
            <person name="Pitluck S."/>
            <person name="Kyrpides N."/>
            <person name="Mavromatis K."/>
            <person name="Ivanova N."/>
            <person name="Mikhailova N."/>
            <person name="LaButti K.M."/>
            <person name="Clum A."/>
            <person name="Sun H.I."/>
            <person name="Brettin T."/>
            <person name="Detter J.C."/>
            <person name="Han C."/>
            <person name="Larimer F."/>
            <person name="Land M."/>
            <person name="Hauser L."/>
            <person name="Markowitz V."/>
            <person name="Cheng J.F."/>
            <person name="Hugenholtz P."/>
            <person name="Woyke T."/>
            <person name="Wu D."/>
            <person name="Steenblock K."/>
            <person name="Schneider S."/>
            <person name="Pukall R."/>
            <person name="Goeker M."/>
            <person name="Klenk H.P."/>
            <person name="Eisen J.A."/>
        </authorList>
    </citation>
    <scope>NUCLEOTIDE SEQUENCE [LARGE SCALE GENOMIC DNA]</scope>
    <source>
        <strain evidence="3">ATCC 49802 / DSM 20745 / S 6022</strain>
    </source>
</reference>
<keyword evidence="3" id="KW-1185">Reference proteome</keyword>
<evidence type="ECO:0000313" key="3">
    <source>
        <dbReference type="Proteomes" id="UP000002027"/>
    </source>
</evidence>
<evidence type="ECO:0000313" key="2">
    <source>
        <dbReference type="EMBL" id="ACZ37464.1"/>
    </source>
</evidence>
<feature type="transmembrane region" description="Helical" evidence="1">
    <location>
        <begin position="60"/>
        <end position="80"/>
    </location>
</feature>